<keyword evidence="3" id="KW-0413">Isomerase</keyword>
<dbReference type="InterPro" id="IPR013022">
    <property type="entry name" value="Xyl_isomerase-like_TIM-brl"/>
</dbReference>
<evidence type="ECO:0000259" key="2">
    <source>
        <dbReference type="Pfam" id="PF01261"/>
    </source>
</evidence>
<dbReference type="PANTHER" id="PTHR12110:SF41">
    <property type="entry name" value="INOSOSE DEHYDRATASE"/>
    <property type="match status" value="1"/>
</dbReference>
<dbReference type="PANTHER" id="PTHR12110">
    <property type="entry name" value="HYDROXYPYRUVATE ISOMERASE"/>
    <property type="match status" value="1"/>
</dbReference>
<keyword evidence="4" id="KW-1185">Reference proteome</keyword>
<feature type="compositionally biased region" description="Gly residues" evidence="1">
    <location>
        <begin position="172"/>
        <end position="183"/>
    </location>
</feature>
<feature type="region of interest" description="Disordered" evidence="1">
    <location>
        <begin position="112"/>
        <end position="148"/>
    </location>
</feature>
<feature type="domain" description="Xylose isomerase-like TIM barrel" evidence="2">
    <location>
        <begin position="28"/>
        <end position="126"/>
    </location>
</feature>
<dbReference type="EMBL" id="SJPK01000021">
    <property type="protein sequence ID" value="TWT55887.1"/>
    <property type="molecule type" value="Genomic_DNA"/>
</dbReference>
<protein>
    <submittedName>
        <fullName evidence="3">Xylose isomerase-like TIM barrel</fullName>
    </submittedName>
</protein>
<organism evidence="3 4">
    <name type="scientific">Allorhodopirellula solitaria</name>
    <dbReference type="NCBI Taxonomy" id="2527987"/>
    <lineage>
        <taxon>Bacteria</taxon>
        <taxon>Pseudomonadati</taxon>
        <taxon>Planctomycetota</taxon>
        <taxon>Planctomycetia</taxon>
        <taxon>Pirellulales</taxon>
        <taxon>Pirellulaceae</taxon>
        <taxon>Allorhodopirellula</taxon>
    </lineage>
</organism>
<dbReference type="GO" id="GO:0016853">
    <property type="term" value="F:isomerase activity"/>
    <property type="evidence" value="ECO:0007669"/>
    <property type="project" value="UniProtKB-KW"/>
</dbReference>
<sequence length="338" mass="35138">MAELKIGVRLDALSKQKMSATSLRRTLSWVAASGATSVELCGHQLLNVSELSDTAVRTLRKILDDLNLQVASIRFPTRYGFDHLPDLDRRIDATKDAMRAAYRLGAPLVVNQIGPVPTPPKDARQRSTAAGASGAGTQSSLSSSLLGSAMPPEGLSVAEAQAWVAGSQASGSAGGQGADGGGSSPTPSTPVDPRWDTMREVLDDLGRFGARVGAFFAAETGTEPGEHLARLIDTSAESYIAVALNPGQLIINRHSVSGAIAALGDRIRIVNAVDGVLDLSAGRGVAVPLGQGTADFPSLLGQLEDIPYRGPFVVGRSDMAAATAPQEIAASVDYLRNM</sequence>
<name>A0A5C5WYV4_9BACT</name>
<comment type="caution">
    <text evidence="3">The sequence shown here is derived from an EMBL/GenBank/DDBJ whole genome shotgun (WGS) entry which is preliminary data.</text>
</comment>
<evidence type="ECO:0000313" key="4">
    <source>
        <dbReference type="Proteomes" id="UP000318053"/>
    </source>
</evidence>
<evidence type="ECO:0000313" key="3">
    <source>
        <dbReference type="EMBL" id="TWT55887.1"/>
    </source>
</evidence>
<feature type="compositionally biased region" description="Low complexity" evidence="1">
    <location>
        <begin position="126"/>
        <end position="148"/>
    </location>
</feature>
<dbReference type="OrthoDB" id="259584at2"/>
<feature type="region of interest" description="Disordered" evidence="1">
    <location>
        <begin position="167"/>
        <end position="194"/>
    </location>
</feature>
<dbReference type="SUPFAM" id="SSF51658">
    <property type="entry name" value="Xylose isomerase-like"/>
    <property type="match status" value="1"/>
</dbReference>
<dbReference type="RefSeq" id="WP_146393584.1">
    <property type="nucleotide sequence ID" value="NZ_SJPK01000021.1"/>
</dbReference>
<dbReference type="Pfam" id="PF01261">
    <property type="entry name" value="AP_endonuc_2"/>
    <property type="match status" value="2"/>
</dbReference>
<dbReference type="Proteomes" id="UP000318053">
    <property type="component" value="Unassembled WGS sequence"/>
</dbReference>
<gene>
    <name evidence="3" type="ORF">CA85_47850</name>
</gene>
<dbReference type="InterPro" id="IPR036237">
    <property type="entry name" value="Xyl_isomerase-like_sf"/>
</dbReference>
<evidence type="ECO:0000256" key="1">
    <source>
        <dbReference type="SAM" id="MobiDB-lite"/>
    </source>
</evidence>
<dbReference type="Gene3D" id="3.20.20.150">
    <property type="entry name" value="Divalent-metal-dependent TIM barrel enzymes"/>
    <property type="match status" value="2"/>
</dbReference>
<feature type="domain" description="Xylose isomerase-like TIM barrel" evidence="2">
    <location>
        <begin position="189"/>
        <end position="337"/>
    </location>
</feature>
<dbReference type="InterPro" id="IPR050312">
    <property type="entry name" value="IolE/XylAMocC-like"/>
</dbReference>
<proteinExistence type="predicted"/>
<accession>A0A5C5WYV4</accession>
<reference evidence="3 4" key="1">
    <citation type="submission" date="2019-02" db="EMBL/GenBank/DDBJ databases">
        <title>Deep-cultivation of Planctomycetes and their phenomic and genomic characterization uncovers novel biology.</title>
        <authorList>
            <person name="Wiegand S."/>
            <person name="Jogler M."/>
            <person name="Boedeker C."/>
            <person name="Pinto D."/>
            <person name="Vollmers J."/>
            <person name="Rivas-Marin E."/>
            <person name="Kohn T."/>
            <person name="Peeters S.H."/>
            <person name="Heuer A."/>
            <person name="Rast P."/>
            <person name="Oberbeckmann S."/>
            <person name="Bunk B."/>
            <person name="Jeske O."/>
            <person name="Meyerdierks A."/>
            <person name="Storesund J.E."/>
            <person name="Kallscheuer N."/>
            <person name="Luecker S."/>
            <person name="Lage O.M."/>
            <person name="Pohl T."/>
            <person name="Merkel B.J."/>
            <person name="Hornburger P."/>
            <person name="Mueller R.-W."/>
            <person name="Bruemmer F."/>
            <person name="Labrenz M."/>
            <person name="Spormann A.M."/>
            <person name="Op Den Camp H."/>
            <person name="Overmann J."/>
            <person name="Amann R."/>
            <person name="Jetten M.S.M."/>
            <person name="Mascher T."/>
            <person name="Medema M.H."/>
            <person name="Devos D.P."/>
            <person name="Kaster A.-K."/>
            <person name="Ovreas L."/>
            <person name="Rohde M."/>
            <person name="Galperin M.Y."/>
            <person name="Jogler C."/>
        </authorList>
    </citation>
    <scope>NUCLEOTIDE SEQUENCE [LARGE SCALE GENOMIC DNA]</scope>
    <source>
        <strain evidence="3 4">CA85</strain>
    </source>
</reference>
<dbReference type="AlphaFoldDB" id="A0A5C5WYV4"/>